<dbReference type="InterPro" id="IPR001034">
    <property type="entry name" value="DeoR_HTH"/>
</dbReference>
<feature type="domain" description="HTH deoR-type" evidence="4">
    <location>
        <begin position="5"/>
        <end position="57"/>
    </location>
</feature>
<dbReference type="PANTHER" id="PTHR30363">
    <property type="entry name" value="HTH-TYPE TRANSCRIPTIONAL REGULATOR SRLR-RELATED"/>
    <property type="match status" value="1"/>
</dbReference>
<dbReference type="GO" id="GO:0003700">
    <property type="term" value="F:DNA-binding transcription factor activity"/>
    <property type="evidence" value="ECO:0007669"/>
    <property type="project" value="InterPro"/>
</dbReference>
<dbReference type="InterPro" id="IPR050313">
    <property type="entry name" value="Carb_Metab_HTH_regulators"/>
</dbReference>
<keyword evidence="1" id="KW-0805">Transcription regulation</keyword>
<dbReference type="PANTHER" id="PTHR30363:SF8">
    <property type="entry name" value="DEOXYRIBOSE OPERON REPRESSOR"/>
    <property type="match status" value="1"/>
</dbReference>
<evidence type="ECO:0000256" key="1">
    <source>
        <dbReference type="ARBA" id="ARBA00023015"/>
    </source>
</evidence>
<dbReference type="Proteomes" id="UP000265750">
    <property type="component" value="Unassembled WGS sequence"/>
</dbReference>
<dbReference type="OrthoDB" id="31600at2"/>
<sequence length="253" mass="26890">MRKPKTKRIESLGEALAARGVLHLREAAELLGVSEMTVRRDIAAHGERFAYLGGHIVNAADLGTGGNSGPYVFADEADSHAKAKREACAHALTLLSPSETIFIDCGTTLVHLATLIPQEMPLTVVCYSLNVADPLRAKPNVRLVLLGGVYQPGSDSFSSDDSLESLSRIGLDAAFLSAGGIHADRGVSCSHFHEVAYKKRAMAAASRRYLVADASKQGRIRPAFFAVLGEFDAIVSEDGVSAGEEIDASRELA</sequence>
<dbReference type="InterPro" id="IPR014036">
    <property type="entry name" value="DeoR-like_C"/>
</dbReference>
<dbReference type="PROSITE" id="PS00894">
    <property type="entry name" value="HTH_DEOR_1"/>
    <property type="match status" value="1"/>
</dbReference>
<proteinExistence type="predicted"/>
<keyword evidence="6" id="KW-1185">Reference proteome</keyword>
<protein>
    <submittedName>
        <fullName evidence="5">DeoR/GlpR transcriptional regulator</fullName>
    </submittedName>
</protein>
<comment type="caution">
    <text evidence="5">The sequence shown here is derived from an EMBL/GenBank/DDBJ whole genome shotgun (WGS) entry which is preliminary data.</text>
</comment>
<organism evidence="5 6">
    <name type="scientific">Aureimonas flava</name>
    <dbReference type="NCBI Taxonomy" id="2320271"/>
    <lineage>
        <taxon>Bacteria</taxon>
        <taxon>Pseudomonadati</taxon>
        <taxon>Pseudomonadota</taxon>
        <taxon>Alphaproteobacteria</taxon>
        <taxon>Hyphomicrobiales</taxon>
        <taxon>Aurantimonadaceae</taxon>
        <taxon>Aureimonas</taxon>
    </lineage>
</organism>
<dbReference type="GO" id="GO:0003677">
    <property type="term" value="F:DNA binding"/>
    <property type="evidence" value="ECO:0007669"/>
    <property type="project" value="UniProtKB-KW"/>
</dbReference>
<dbReference type="PROSITE" id="PS51000">
    <property type="entry name" value="HTH_DEOR_2"/>
    <property type="match status" value="1"/>
</dbReference>
<evidence type="ECO:0000259" key="4">
    <source>
        <dbReference type="PROSITE" id="PS51000"/>
    </source>
</evidence>
<dbReference type="SMART" id="SM01134">
    <property type="entry name" value="DeoRC"/>
    <property type="match status" value="1"/>
</dbReference>
<name>A0A3A1WF22_9HYPH</name>
<reference evidence="6" key="1">
    <citation type="submission" date="2018-09" db="EMBL/GenBank/DDBJ databases">
        <authorList>
            <person name="Tuo L."/>
        </authorList>
    </citation>
    <scope>NUCLEOTIDE SEQUENCE [LARGE SCALE GENOMIC DNA]</scope>
    <source>
        <strain evidence="6">M2BS4Y-1</strain>
    </source>
</reference>
<dbReference type="InterPro" id="IPR037171">
    <property type="entry name" value="NagB/RpiA_transferase-like"/>
</dbReference>
<accession>A0A3A1WF22</accession>
<evidence type="ECO:0000313" key="6">
    <source>
        <dbReference type="Proteomes" id="UP000265750"/>
    </source>
</evidence>
<keyword evidence="2" id="KW-0238">DNA-binding</keyword>
<dbReference type="EMBL" id="QYRN01000011">
    <property type="protein sequence ID" value="RIX98207.1"/>
    <property type="molecule type" value="Genomic_DNA"/>
</dbReference>
<evidence type="ECO:0000256" key="2">
    <source>
        <dbReference type="ARBA" id="ARBA00023125"/>
    </source>
</evidence>
<dbReference type="SMART" id="SM00420">
    <property type="entry name" value="HTH_DEOR"/>
    <property type="match status" value="1"/>
</dbReference>
<dbReference type="RefSeq" id="WP_119541400.1">
    <property type="nucleotide sequence ID" value="NZ_QYRN01000011.1"/>
</dbReference>
<dbReference type="AlphaFoldDB" id="A0A3A1WF22"/>
<dbReference type="Pfam" id="PF00455">
    <property type="entry name" value="DeoRC"/>
    <property type="match status" value="1"/>
</dbReference>
<evidence type="ECO:0000313" key="5">
    <source>
        <dbReference type="EMBL" id="RIX98207.1"/>
    </source>
</evidence>
<evidence type="ECO:0000256" key="3">
    <source>
        <dbReference type="ARBA" id="ARBA00023163"/>
    </source>
</evidence>
<dbReference type="SUPFAM" id="SSF100950">
    <property type="entry name" value="NagB/RpiA/CoA transferase-like"/>
    <property type="match status" value="1"/>
</dbReference>
<keyword evidence="3" id="KW-0804">Transcription</keyword>
<dbReference type="InterPro" id="IPR018356">
    <property type="entry name" value="Tscrpt_reg_HTH_DeoR_CS"/>
</dbReference>
<gene>
    <name evidence="5" type="ORF">D3218_17660</name>
</gene>
<dbReference type="Pfam" id="PF08220">
    <property type="entry name" value="HTH_DeoR"/>
    <property type="match status" value="1"/>
</dbReference>